<dbReference type="EMBL" id="CP090978">
    <property type="protein sequence ID" value="UJF34917.1"/>
    <property type="molecule type" value="Genomic_DNA"/>
</dbReference>
<dbReference type="PROSITE" id="PS50206">
    <property type="entry name" value="RHODANESE_3"/>
    <property type="match status" value="1"/>
</dbReference>
<dbReference type="EC" id="2.5.1.-" evidence="3"/>
<proteinExistence type="predicted"/>
<dbReference type="Pfam" id="PF00581">
    <property type="entry name" value="Rhodanese"/>
    <property type="match status" value="1"/>
</dbReference>
<feature type="domain" description="Rhodanese" evidence="2">
    <location>
        <begin position="15"/>
        <end position="131"/>
    </location>
</feature>
<dbReference type="InterPro" id="IPR017582">
    <property type="entry name" value="SelU"/>
</dbReference>
<evidence type="ECO:0000256" key="1">
    <source>
        <dbReference type="ARBA" id="ARBA00023266"/>
    </source>
</evidence>
<evidence type="ECO:0000313" key="4">
    <source>
        <dbReference type="Proteomes" id="UP001649230"/>
    </source>
</evidence>
<dbReference type="Proteomes" id="UP001649230">
    <property type="component" value="Chromosome"/>
</dbReference>
<dbReference type="SUPFAM" id="SSF52540">
    <property type="entry name" value="P-loop containing nucleoside triphosphate hydrolases"/>
    <property type="match status" value="1"/>
</dbReference>
<dbReference type="NCBIfam" id="TIGR03167">
    <property type="entry name" value="tRNA_sel_U_synt"/>
    <property type="match status" value="1"/>
</dbReference>
<dbReference type="InterPro" id="IPR036873">
    <property type="entry name" value="Rhodanese-like_dom_sf"/>
</dbReference>
<keyword evidence="4" id="KW-1185">Reference proteome</keyword>
<reference evidence="3 4" key="1">
    <citation type="journal article" date="2024" name="Int. J. Syst. Evol. Microbiol.">
        <title>Paenibacillus hexagrammi sp. nov., a novel bacterium isolated from the gut content of Hexagrammos agrammus.</title>
        <authorList>
            <person name="Jung H.K."/>
            <person name="Kim D.G."/>
            <person name="Zin H."/>
            <person name="Park J."/>
            <person name="Jung H."/>
            <person name="Kim Y.O."/>
            <person name="Kong H.J."/>
            <person name="Kim J.W."/>
            <person name="Kim Y.S."/>
        </authorList>
    </citation>
    <scope>NUCLEOTIDE SEQUENCE [LARGE SCALE GENOMIC DNA]</scope>
    <source>
        <strain evidence="3 4">YPD9-1</strain>
    </source>
</reference>
<dbReference type="NCBIfam" id="NF008750">
    <property type="entry name" value="PRK11784.1-2"/>
    <property type="match status" value="1"/>
</dbReference>
<gene>
    <name evidence="3" type="primary">mnmH</name>
    <name evidence="3" type="ORF">L0M14_07165</name>
</gene>
<dbReference type="SMART" id="SM00450">
    <property type="entry name" value="RHOD"/>
    <property type="match status" value="1"/>
</dbReference>
<keyword evidence="3" id="KW-0808">Transferase</keyword>
<dbReference type="GO" id="GO:0016740">
    <property type="term" value="F:transferase activity"/>
    <property type="evidence" value="ECO:0007669"/>
    <property type="project" value="UniProtKB-KW"/>
</dbReference>
<dbReference type="RefSeq" id="WP_235121490.1">
    <property type="nucleotide sequence ID" value="NZ_CP090978.1"/>
</dbReference>
<sequence>MFQDITIEELLELRHKKEVVSIDVRSGSEHADSTIPGSLNIPLFDDPERAEIGTIYKQISVQAAKDRGLEIVSAKLPTFVKTFEQIKEPKVVFCWRGGMRSKTTATVLSLMGIRVYRLIGGFRAYRKWVVETLETMQLKPRALVVTGYTGAGKSKILRQLQQEGYPVLDLEAMAGHRGSIFGQVGLHANNQKTFESKLVSALIQNEHSPYVLLEGESKRIGKAVLPEFLVQAKETGVQLIIEMPMEERIRHILEDYKPQQYKDELLLAFQHIKDRIHTPIAKEIETSMTEDRFEDAVRLLLEYYYDPRYGHAMNQTEHERIVIQASNAEEAAEQVKAYLAGIF</sequence>
<accession>A0ABY3SPK5</accession>
<protein>
    <submittedName>
        <fullName evidence="3">tRNA 2-selenouridine(34) synthase MnmH</fullName>
        <ecNumber evidence="3">2.5.1.-</ecNumber>
    </submittedName>
</protein>
<dbReference type="Gene3D" id="3.40.250.10">
    <property type="entry name" value="Rhodanese-like domain"/>
    <property type="match status" value="1"/>
</dbReference>
<organism evidence="3 4">
    <name type="scientific">Paenibacillus hexagrammi</name>
    <dbReference type="NCBI Taxonomy" id="2908839"/>
    <lineage>
        <taxon>Bacteria</taxon>
        <taxon>Bacillati</taxon>
        <taxon>Bacillota</taxon>
        <taxon>Bacilli</taxon>
        <taxon>Bacillales</taxon>
        <taxon>Paenibacillaceae</taxon>
        <taxon>Paenibacillus</taxon>
    </lineage>
</organism>
<dbReference type="PANTHER" id="PTHR30401">
    <property type="entry name" value="TRNA 2-SELENOURIDINE SYNTHASE"/>
    <property type="match status" value="1"/>
</dbReference>
<dbReference type="PANTHER" id="PTHR30401:SF0">
    <property type="entry name" value="TRNA 2-SELENOURIDINE SYNTHASE"/>
    <property type="match status" value="1"/>
</dbReference>
<evidence type="ECO:0000313" key="3">
    <source>
        <dbReference type="EMBL" id="UJF34917.1"/>
    </source>
</evidence>
<dbReference type="InterPro" id="IPR058840">
    <property type="entry name" value="AAA_SelU"/>
</dbReference>
<dbReference type="InterPro" id="IPR027417">
    <property type="entry name" value="P-loop_NTPase"/>
</dbReference>
<keyword evidence="1" id="KW-0711">Selenium</keyword>
<evidence type="ECO:0000259" key="2">
    <source>
        <dbReference type="PROSITE" id="PS50206"/>
    </source>
</evidence>
<dbReference type="SUPFAM" id="SSF52821">
    <property type="entry name" value="Rhodanese/Cell cycle control phosphatase"/>
    <property type="match status" value="1"/>
</dbReference>
<dbReference type="Pfam" id="PF26341">
    <property type="entry name" value="AAA_SelU"/>
    <property type="match status" value="1"/>
</dbReference>
<dbReference type="InterPro" id="IPR001763">
    <property type="entry name" value="Rhodanese-like_dom"/>
</dbReference>
<dbReference type="Gene3D" id="3.40.50.300">
    <property type="entry name" value="P-loop containing nucleotide triphosphate hydrolases"/>
    <property type="match status" value="1"/>
</dbReference>
<name>A0ABY3SPK5_9BACL</name>